<feature type="transmembrane region" description="Helical" evidence="2">
    <location>
        <begin position="212"/>
        <end position="232"/>
    </location>
</feature>
<dbReference type="Pfam" id="PF20151">
    <property type="entry name" value="DUF6533"/>
    <property type="match status" value="1"/>
</dbReference>
<dbReference type="EMBL" id="JAPEVG010000140">
    <property type="protein sequence ID" value="KAJ8481309.1"/>
    <property type="molecule type" value="Genomic_DNA"/>
</dbReference>
<dbReference type="InterPro" id="IPR045340">
    <property type="entry name" value="DUF6533"/>
</dbReference>
<evidence type="ECO:0000259" key="3">
    <source>
        <dbReference type="Pfam" id="PF20151"/>
    </source>
</evidence>
<sequence>MDIGVFNGTQLYELSQEYEQLFAAVSQAQGAARSAAAALALLTWDILTTMDGEVKLIWPSEWTLPKALYLFVRYYSLVALTIQNAQIVVPCVPWLIFQIMSTFLVEAAVEVIIILRVYAVYAAQPKVMRIMLLGFGVQVAIMAVGIGLSINKVKTGLDCRATDLPTEMVFYSTASIVYEAFLFGLMMYGVIRGAKEGFSDTMLLNALVRDGAVAFLAIFMVMLLNTILFTLAPSTLVTLGFPWLLAILGAAGPRLILNIRAKHLADTSRPSSLGDLRFSVPAHFYSAINLDDPEARPDSSTPRSATFLLGRPHQENYDHEDGGAVFCASDSGSDSDSDDGAGEGMPLRPRRTALSGRDVESSSEGGGLLSPPTPLSPEMLLPR</sequence>
<gene>
    <name evidence="4" type="ORF">ONZ51_g6080</name>
</gene>
<evidence type="ECO:0000313" key="4">
    <source>
        <dbReference type="EMBL" id="KAJ8481309.1"/>
    </source>
</evidence>
<keyword evidence="2" id="KW-0472">Membrane</keyword>
<feature type="transmembrane region" description="Helical" evidence="2">
    <location>
        <begin position="170"/>
        <end position="191"/>
    </location>
</feature>
<keyword evidence="2" id="KW-1133">Transmembrane helix</keyword>
<feature type="domain" description="DUF6533" evidence="3">
    <location>
        <begin position="35"/>
        <end position="77"/>
    </location>
</feature>
<proteinExistence type="predicted"/>
<evidence type="ECO:0000256" key="2">
    <source>
        <dbReference type="SAM" id="Phobius"/>
    </source>
</evidence>
<dbReference type="Proteomes" id="UP001215151">
    <property type="component" value="Unassembled WGS sequence"/>
</dbReference>
<keyword evidence="2" id="KW-0812">Transmembrane</keyword>
<feature type="transmembrane region" description="Helical" evidence="2">
    <location>
        <begin position="238"/>
        <end position="257"/>
    </location>
</feature>
<accession>A0AAD7TSS8</accession>
<reference evidence="4" key="1">
    <citation type="submission" date="2022-11" db="EMBL/GenBank/DDBJ databases">
        <title>Genome Sequence of Cubamyces cubensis.</title>
        <authorList>
            <person name="Buettner E."/>
        </authorList>
    </citation>
    <scope>NUCLEOTIDE SEQUENCE</scope>
    <source>
        <strain evidence="4">MPL-01</strain>
    </source>
</reference>
<feature type="transmembrane region" description="Helical" evidence="2">
    <location>
        <begin position="67"/>
        <end position="89"/>
    </location>
</feature>
<comment type="caution">
    <text evidence="4">The sequence shown here is derived from an EMBL/GenBank/DDBJ whole genome shotgun (WGS) entry which is preliminary data.</text>
</comment>
<keyword evidence="5" id="KW-1185">Reference proteome</keyword>
<feature type="transmembrane region" description="Helical" evidence="2">
    <location>
        <begin position="95"/>
        <end position="118"/>
    </location>
</feature>
<name>A0AAD7TSS8_9APHY</name>
<evidence type="ECO:0000256" key="1">
    <source>
        <dbReference type="SAM" id="MobiDB-lite"/>
    </source>
</evidence>
<organism evidence="4 5">
    <name type="scientific">Trametes cubensis</name>
    <dbReference type="NCBI Taxonomy" id="1111947"/>
    <lineage>
        <taxon>Eukaryota</taxon>
        <taxon>Fungi</taxon>
        <taxon>Dikarya</taxon>
        <taxon>Basidiomycota</taxon>
        <taxon>Agaricomycotina</taxon>
        <taxon>Agaricomycetes</taxon>
        <taxon>Polyporales</taxon>
        <taxon>Polyporaceae</taxon>
        <taxon>Trametes</taxon>
    </lineage>
</organism>
<feature type="region of interest" description="Disordered" evidence="1">
    <location>
        <begin position="319"/>
        <end position="383"/>
    </location>
</feature>
<dbReference type="AlphaFoldDB" id="A0AAD7TSS8"/>
<feature type="transmembrane region" description="Helical" evidence="2">
    <location>
        <begin position="130"/>
        <end position="150"/>
    </location>
</feature>
<protein>
    <recommendedName>
        <fullName evidence="3">DUF6533 domain-containing protein</fullName>
    </recommendedName>
</protein>
<evidence type="ECO:0000313" key="5">
    <source>
        <dbReference type="Proteomes" id="UP001215151"/>
    </source>
</evidence>